<dbReference type="SUPFAM" id="SSF52788">
    <property type="entry name" value="Phosphotyrosine protein phosphatases I"/>
    <property type="match status" value="1"/>
</dbReference>
<evidence type="ECO:0000313" key="4">
    <source>
        <dbReference type="Proteomes" id="UP001595476"/>
    </source>
</evidence>
<dbReference type="GO" id="GO:0030612">
    <property type="term" value="F:arsenate reductase (thioredoxin) activity"/>
    <property type="evidence" value="ECO:0007669"/>
    <property type="project" value="UniProtKB-EC"/>
</dbReference>
<dbReference type="SMART" id="SM00226">
    <property type="entry name" value="LMWPc"/>
    <property type="match status" value="1"/>
</dbReference>
<name>A0ABV7HD64_9GAMM</name>
<dbReference type="PANTHER" id="PTHR43428">
    <property type="entry name" value="ARSENATE REDUCTASE"/>
    <property type="match status" value="1"/>
</dbReference>
<feature type="domain" description="Phosphotyrosine protein phosphatase I" evidence="2">
    <location>
        <begin position="8"/>
        <end position="133"/>
    </location>
</feature>
<evidence type="ECO:0000313" key="3">
    <source>
        <dbReference type="EMBL" id="MFC3151727.1"/>
    </source>
</evidence>
<reference evidence="4" key="1">
    <citation type="journal article" date="2019" name="Int. J. Syst. Evol. Microbiol.">
        <title>The Global Catalogue of Microorganisms (GCM) 10K type strain sequencing project: providing services to taxonomists for standard genome sequencing and annotation.</title>
        <authorList>
            <consortium name="The Broad Institute Genomics Platform"/>
            <consortium name="The Broad Institute Genome Sequencing Center for Infectious Disease"/>
            <person name="Wu L."/>
            <person name="Ma J."/>
        </authorList>
    </citation>
    <scope>NUCLEOTIDE SEQUENCE [LARGE SCALE GENOMIC DNA]</scope>
    <source>
        <strain evidence="4">KCTC 52438</strain>
    </source>
</reference>
<dbReference type="EMBL" id="JBHRSZ010000004">
    <property type="protein sequence ID" value="MFC3151727.1"/>
    <property type="molecule type" value="Genomic_DNA"/>
</dbReference>
<comment type="caution">
    <text evidence="3">The sequence shown here is derived from an EMBL/GenBank/DDBJ whole genome shotgun (WGS) entry which is preliminary data.</text>
</comment>
<proteinExistence type="predicted"/>
<evidence type="ECO:0000256" key="1">
    <source>
        <dbReference type="ARBA" id="ARBA00022849"/>
    </source>
</evidence>
<dbReference type="Gene3D" id="3.40.50.2300">
    <property type="match status" value="1"/>
</dbReference>
<protein>
    <submittedName>
        <fullName evidence="3">Arsenate reductase ArsC</fullName>
        <ecNumber evidence="3">1.20.4.4</ecNumber>
    </submittedName>
</protein>
<dbReference type="InterPro" id="IPR036196">
    <property type="entry name" value="Ptyr_pPase_sf"/>
</dbReference>
<gene>
    <name evidence="3" type="ORF">ACFOEK_11875</name>
</gene>
<dbReference type="Pfam" id="PF01451">
    <property type="entry name" value="LMWPc"/>
    <property type="match status" value="1"/>
</dbReference>
<dbReference type="CDD" id="cd16345">
    <property type="entry name" value="LMWP_ArsC"/>
    <property type="match status" value="1"/>
</dbReference>
<dbReference type="Proteomes" id="UP001595476">
    <property type="component" value="Unassembled WGS sequence"/>
</dbReference>
<evidence type="ECO:0000259" key="2">
    <source>
        <dbReference type="SMART" id="SM00226"/>
    </source>
</evidence>
<dbReference type="PANTHER" id="PTHR43428:SF1">
    <property type="entry name" value="ARSENATE REDUCTASE"/>
    <property type="match status" value="1"/>
</dbReference>
<dbReference type="InterPro" id="IPR023485">
    <property type="entry name" value="Ptyr_pPase"/>
</dbReference>
<organism evidence="3 4">
    <name type="scientific">Litoribrevibacter euphylliae</name>
    <dbReference type="NCBI Taxonomy" id="1834034"/>
    <lineage>
        <taxon>Bacteria</taxon>
        <taxon>Pseudomonadati</taxon>
        <taxon>Pseudomonadota</taxon>
        <taxon>Gammaproteobacteria</taxon>
        <taxon>Oceanospirillales</taxon>
        <taxon>Oceanospirillaceae</taxon>
        <taxon>Litoribrevibacter</taxon>
    </lineage>
</organism>
<sequence length="135" mass="15139">MYQNTPSKKVLFLCVENSCRSQIAEAFAKQLLSEMCESFSSGSKPSGIVNPKAIESMHRVGYDLSLHSSKKVAELPTAEFDLAITMGCGDYCPEIDAKEFMDWEIPDPKHLESEQFDVIRDQIKAKVEGLKQMLC</sequence>
<keyword evidence="4" id="KW-1185">Reference proteome</keyword>
<keyword evidence="1" id="KW-0059">Arsenical resistance</keyword>
<dbReference type="RefSeq" id="WP_386721032.1">
    <property type="nucleotide sequence ID" value="NZ_JBHRSZ010000004.1"/>
</dbReference>
<keyword evidence="3" id="KW-0560">Oxidoreductase</keyword>
<dbReference type="EC" id="1.20.4.4" evidence="3"/>
<accession>A0ABV7HD64</accession>